<dbReference type="AlphaFoldDB" id="A0A5C3LND4"/>
<gene>
    <name evidence="1" type="ORF">BDQ12DRAFT_765966</name>
</gene>
<organism evidence="1 2">
    <name type="scientific">Crucibulum laeve</name>
    <dbReference type="NCBI Taxonomy" id="68775"/>
    <lineage>
        <taxon>Eukaryota</taxon>
        <taxon>Fungi</taxon>
        <taxon>Dikarya</taxon>
        <taxon>Basidiomycota</taxon>
        <taxon>Agaricomycotina</taxon>
        <taxon>Agaricomycetes</taxon>
        <taxon>Agaricomycetidae</taxon>
        <taxon>Agaricales</taxon>
        <taxon>Agaricineae</taxon>
        <taxon>Nidulariaceae</taxon>
        <taxon>Crucibulum</taxon>
    </lineage>
</organism>
<dbReference type="OrthoDB" id="3258722at2759"/>
<evidence type="ECO:0000313" key="1">
    <source>
        <dbReference type="EMBL" id="TFK33838.1"/>
    </source>
</evidence>
<accession>A0A5C3LND4</accession>
<protein>
    <recommendedName>
        <fullName evidence="3">Orc1-like AAA ATPase domain-containing protein</fullName>
    </recommendedName>
</protein>
<evidence type="ECO:0008006" key="3">
    <source>
        <dbReference type="Google" id="ProtNLM"/>
    </source>
</evidence>
<dbReference type="InterPro" id="IPR027417">
    <property type="entry name" value="P-loop_NTPase"/>
</dbReference>
<reference evidence="1 2" key="1">
    <citation type="journal article" date="2019" name="Nat. Ecol. Evol.">
        <title>Megaphylogeny resolves global patterns of mushroom evolution.</title>
        <authorList>
            <person name="Varga T."/>
            <person name="Krizsan K."/>
            <person name="Foldi C."/>
            <person name="Dima B."/>
            <person name="Sanchez-Garcia M."/>
            <person name="Sanchez-Ramirez S."/>
            <person name="Szollosi G.J."/>
            <person name="Szarkandi J.G."/>
            <person name="Papp V."/>
            <person name="Albert L."/>
            <person name="Andreopoulos W."/>
            <person name="Angelini C."/>
            <person name="Antonin V."/>
            <person name="Barry K.W."/>
            <person name="Bougher N.L."/>
            <person name="Buchanan P."/>
            <person name="Buyck B."/>
            <person name="Bense V."/>
            <person name="Catcheside P."/>
            <person name="Chovatia M."/>
            <person name="Cooper J."/>
            <person name="Damon W."/>
            <person name="Desjardin D."/>
            <person name="Finy P."/>
            <person name="Geml J."/>
            <person name="Haridas S."/>
            <person name="Hughes K."/>
            <person name="Justo A."/>
            <person name="Karasinski D."/>
            <person name="Kautmanova I."/>
            <person name="Kiss B."/>
            <person name="Kocsube S."/>
            <person name="Kotiranta H."/>
            <person name="LaButti K.M."/>
            <person name="Lechner B.E."/>
            <person name="Liimatainen K."/>
            <person name="Lipzen A."/>
            <person name="Lukacs Z."/>
            <person name="Mihaltcheva S."/>
            <person name="Morgado L.N."/>
            <person name="Niskanen T."/>
            <person name="Noordeloos M.E."/>
            <person name="Ohm R.A."/>
            <person name="Ortiz-Santana B."/>
            <person name="Ovrebo C."/>
            <person name="Racz N."/>
            <person name="Riley R."/>
            <person name="Savchenko A."/>
            <person name="Shiryaev A."/>
            <person name="Soop K."/>
            <person name="Spirin V."/>
            <person name="Szebenyi C."/>
            <person name="Tomsovsky M."/>
            <person name="Tulloss R.E."/>
            <person name="Uehling J."/>
            <person name="Grigoriev I.V."/>
            <person name="Vagvolgyi C."/>
            <person name="Papp T."/>
            <person name="Martin F.M."/>
            <person name="Miettinen O."/>
            <person name="Hibbett D.S."/>
            <person name="Nagy L.G."/>
        </authorList>
    </citation>
    <scope>NUCLEOTIDE SEQUENCE [LARGE SCALE GENOMIC DNA]</scope>
    <source>
        <strain evidence="1 2">CBS 166.37</strain>
    </source>
</reference>
<dbReference type="Gene3D" id="3.40.50.300">
    <property type="entry name" value="P-loop containing nucleotide triphosphate hydrolases"/>
    <property type="match status" value="1"/>
</dbReference>
<evidence type="ECO:0000313" key="2">
    <source>
        <dbReference type="Proteomes" id="UP000308652"/>
    </source>
</evidence>
<sequence length="68" mass="7552">MVLKPCSSALFTGQPAYLDRLKHYFSIDNGKDIAPQHSFLIHGLGGMGKTQIALKFAEDISSQYMIIH</sequence>
<keyword evidence="2" id="KW-1185">Reference proteome</keyword>
<proteinExistence type="predicted"/>
<dbReference type="Proteomes" id="UP000308652">
    <property type="component" value="Unassembled WGS sequence"/>
</dbReference>
<dbReference type="SUPFAM" id="SSF52540">
    <property type="entry name" value="P-loop containing nucleoside triphosphate hydrolases"/>
    <property type="match status" value="1"/>
</dbReference>
<dbReference type="EMBL" id="ML213641">
    <property type="protein sequence ID" value="TFK33838.1"/>
    <property type="molecule type" value="Genomic_DNA"/>
</dbReference>
<feature type="non-terminal residue" evidence="1">
    <location>
        <position position="1"/>
    </location>
</feature>
<name>A0A5C3LND4_9AGAR</name>